<dbReference type="GO" id="GO:0000123">
    <property type="term" value="C:histone acetyltransferase complex"/>
    <property type="evidence" value="ECO:0007669"/>
    <property type="project" value="InterPro"/>
</dbReference>
<feature type="compositionally biased region" description="Acidic residues" evidence="11">
    <location>
        <begin position="211"/>
        <end position="223"/>
    </location>
</feature>
<evidence type="ECO:0000256" key="8">
    <source>
        <dbReference type="ARBA" id="ARBA00023242"/>
    </source>
</evidence>
<dbReference type="PANTHER" id="PTHR13476">
    <property type="entry name" value="CHROMATIN MODIFICATION-RELATED PROTEIN MEAF6"/>
    <property type="match status" value="1"/>
</dbReference>
<keyword evidence="7 9" id="KW-0804">Transcription</keyword>
<evidence type="ECO:0000256" key="1">
    <source>
        <dbReference type="ARBA" id="ARBA00004123"/>
    </source>
</evidence>
<feature type="compositionally biased region" description="Low complexity" evidence="11">
    <location>
        <begin position="1"/>
        <end position="18"/>
    </location>
</feature>
<comment type="subcellular location">
    <subcellularLocation>
        <location evidence="1">Nucleus</location>
    </subcellularLocation>
</comment>
<evidence type="ECO:0000256" key="7">
    <source>
        <dbReference type="ARBA" id="ARBA00023163"/>
    </source>
</evidence>
<dbReference type="Pfam" id="PF09340">
    <property type="entry name" value="NuA4"/>
    <property type="match status" value="1"/>
</dbReference>
<reference evidence="12" key="1">
    <citation type="submission" date="2021-02" db="EMBL/GenBank/DDBJ databases">
        <authorList>
            <person name="Nowell W R."/>
        </authorList>
    </citation>
    <scope>NUCLEOTIDE SEQUENCE</scope>
</reference>
<feature type="region of interest" description="Disordered" evidence="11">
    <location>
        <begin position="1"/>
        <end position="25"/>
    </location>
</feature>
<feature type="compositionally biased region" description="Basic residues" evidence="11">
    <location>
        <begin position="242"/>
        <end position="255"/>
    </location>
</feature>
<keyword evidence="5 9" id="KW-0805">Transcription regulation</keyword>
<keyword evidence="6 10" id="KW-0175">Coiled coil</keyword>
<dbReference type="AlphaFoldDB" id="A0A818KCM1"/>
<evidence type="ECO:0000256" key="6">
    <source>
        <dbReference type="ARBA" id="ARBA00023054"/>
    </source>
</evidence>
<evidence type="ECO:0000256" key="3">
    <source>
        <dbReference type="ARBA" id="ARBA00019141"/>
    </source>
</evidence>
<evidence type="ECO:0000313" key="13">
    <source>
        <dbReference type="Proteomes" id="UP000663869"/>
    </source>
</evidence>
<evidence type="ECO:0000256" key="5">
    <source>
        <dbReference type="ARBA" id="ARBA00023015"/>
    </source>
</evidence>
<feature type="region of interest" description="Disordered" evidence="11">
    <location>
        <begin position="121"/>
        <end position="266"/>
    </location>
</feature>
<evidence type="ECO:0000313" key="12">
    <source>
        <dbReference type="EMBL" id="CAF3549670.1"/>
    </source>
</evidence>
<protein>
    <recommendedName>
        <fullName evidence="3">Chromatin modification-related protein MEAF6</fullName>
    </recommendedName>
</protein>
<keyword evidence="4" id="KW-0156">Chromatin regulator</keyword>
<comment type="similarity">
    <text evidence="2 9">Belongs to the EAF6 family.</text>
</comment>
<feature type="compositionally biased region" description="Polar residues" evidence="11">
    <location>
        <begin position="179"/>
        <end position="209"/>
    </location>
</feature>
<evidence type="ECO:0000256" key="10">
    <source>
        <dbReference type="SAM" id="Coils"/>
    </source>
</evidence>
<dbReference type="Proteomes" id="UP000663869">
    <property type="component" value="Unassembled WGS sequence"/>
</dbReference>
<name>A0A818KCM1_9BILA</name>
<feature type="compositionally biased region" description="Acidic residues" evidence="11">
    <location>
        <begin position="166"/>
        <end position="178"/>
    </location>
</feature>
<gene>
    <name evidence="12" type="ORF">FME351_LOCUS19416</name>
</gene>
<sequence>MKDSSVAATSPAPASPTTNKEKPTINHVFRDTRSELAQLLKKKEEIEKSLSDIEEQIYAFETSYLKQTQDTGNCIRGWSSCLTNGNGNNNSNDKSAKFRESDRLFSYSSATSYTLLGRDRLKREREKERRKNIRKHREIMQELSTNKKNTSIVSENNTQLTQPINDEGDEDIVDEDESTTSSEKPPSRSMTNTSTSIVSENNTQLTQPINDEGDEDIVDEDESTTSSEKPPSRSMTNTSTSSKRRTKSKSLRNKRALSDSSQHSES</sequence>
<evidence type="ECO:0000256" key="9">
    <source>
        <dbReference type="RuleBase" id="RU368022"/>
    </source>
</evidence>
<feature type="coiled-coil region" evidence="10">
    <location>
        <begin position="29"/>
        <end position="56"/>
    </location>
</feature>
<feature type="compositionally biased region" description="Low complexity" evidence="11">
    <location>
        <begin position="232"/>
        <end position="241"/>
    </location>
</feature>
<evidence type="ECO:0000256" key="11">
    <source>
        <dbReference type="SAM" id="MobiDB-lite"/>
    </source>
</evidence>
<accession>A0A818KCM1</accession>
<dbReference type="InterPro" id="IPR015418">
    <property type="entry name" value="Eaf6"/>
</dbReference>
<dbReference type="GO" id="GO:0005634">
    <property type="term" value="C:nucleus"/>
    <property type="evidence" value="ECO:0007669"/>
    <property type="project" value="UniProtKB-SubCell"/>
</dbReference>
<proteinExistence type="inferred from homology"/>
<dbReference type="EMBL" id="CAJNYU010002403">
    <property type="protein sequence ID" value="CAF3549670.1"/>
    <property type="molecule type" value="Genomic_DNA"/>
</dbReference>
<feature type="compositionally biased region" description="Polar residues" evidence="11">
    <location>
        <begin position="142"/>
        <end position="164"/>
    </location>
</feature>
<keyword evidence="8" id="KW-0539">Nucleus</keyword>
<evidence type="ECO:0000256" key="2">
    <source>
        <dbReference type="ARBA" id="ARBA00010916"/>
    </source>
</evidence>
<dbReference type="GO" id="GO:0006325">
    <property type="term" value="P:chromatin organization"/>
    <property type="evidence" value="ECO:0007669"/>
    <property type="project" value="UniProtKB-KW"/>
</dbReference>
<evidence type="ECO:0000256" key="4">
    <source>
        <dbReference type="ARBA" id="ARBA00022853"/>
    </source>
</evidence>
<comment type="caution">
    <text evidence="12">The sequence shown here is derived from an EMBL/GenBank/DDBJ whole genome shotgun (WGS) entry which is preliminary data.</text>
</comment>
<organism evidence="12 13">
    <name type="scientific">Rotaria socialis</name>
    <dbReference type="NCBI Taxonomy" id="392032"/>
    <lineage>
        <taxon>Eukaryota</taxon>
        <taxon>Metazoa</taxon>
        <taxon>Spiralia</taxon>
        <taxon>Gnathifera</taxon>
        <taxon>Rotifera</taxon>
        <taxon>Eurotatoria</taxon>
        <taxon>Bdelloidea</taxon>
        <taxon>Philodinida</taxon>
        <taxon>Philodinidae</taxon>
        <taxon>Rotaria</taxon>
    </lineage>
</organism>